<feature type="compositionally biased region" description="Polar residues" evidence="1">
    <location>
        <begin position="811"/>
        <end position="826"/>
    </location>
</feature>
<proteinExistence type="predicted"/>
<name>A0A4S8MHN0_DENBC</name>
<feature type="region of interest" description="Disordered" evidence="1">
    <location>
        <begin position="415"/>
        <end position="435"/>
    </location>
</feature>
<feature type="domain" description="Telomerase activating protein Est1-like N-terminal" evidence="3">
    <location>
        <begin position="61"/>
        <end position="216"/>
    </location>
</feature>
<dbReference type="InterPro" id="IPR011990">
    <property type="entry name" value="TPR-like_helical_dom_sf"/>
</dbReference>
<evidence type="ECO:0000259" key="2">
    <source>
        <dbReference type="Pfam" id="PF10373"/>
    </source>
</evidence>
<dbReference type="InterPro" id="IPR019458">
    <property type="entry name" value="Est1-like_N"/>
</dbReference>
<feature type="region of interest" description="Disordered" evidence="1">
    <location>
        <begin position="759"/>
        <end position="966"/>
    </location>
</feature>
<feature type="region of interest" description="Disordered" evidence="1">
    <location>
        <begin position="219"/>
        <end position="251"/>
    </location>
</feature>
<dbReference type="AlphaFoldDB" id="A0A4S8MHN0"/>
<evidence type="ECO:0000313" key="5">
    <source>
        <dbReference type="Proteomes" id="UP000297245"/>
    </source>
</evidence>
<feature type="compositionally biased region" description="Polar residues" evidence="1">
    <location>
        <begin position="869"/>
        <end position="878"/>
    </location>
</feature>
<feature type="compositionally biased region" description="Polar residues" evidence="1">
    <location>
        <begin position="910"/>
        <end position="943"/>
    </location>
</feature>
<dbReference type="Pfam" id="PF10373">
    <property type="entry name" value="EST1_DNA_bind"/>
    <property type="match status" value="1"/>
</dbReference>
<keyword evidence="5" id="KW-1185">Reference proteome</keyword>
<gene>
    <name evidence="4" type="ORF">K435DRAFT_963231</name>
</gene>
<dbReference type="Gene3D" id="1.25.40.10">
    <property type="entry name" value="Tetratricopeptide repeat domain"/>
    <property type="match status" value="1"/>
</dbReference>
<evidence type="ECO:0008006" key="6">
    <source>
        <dbReference type="Google" id="ProtNLM"/>
    </source>
</evidence>
<dbReference type="PANTHER" id="PTHR15696:SF36">
    <property type="entry name" value="NONSENSE-MEDIATED MRNA DECAY FACTOR"/>
    <property type="match status" value="1"/>
</dbReference>
<evidence type="ECO:0000256" key="1">
    <source>
        <dbReference type="SAM" id="MobiDB-lite"/>
    </source>
</evidence>
<feature type="domain" description="DNA/RNA-binding" evidence="2">
    <location>
        <begin position="257"/>
        <end position="591"/>
    </location>
</feature>
<dbReference type="Pfam" id="PF10374">
    <property type="entry name" value="EST1"/>
    <property type="match status" value="1"/>
</dbReference>
<dbReference type="InterPro" id="IPR045153">
    <property type="entry name" value="Est1/Ebs1-like"/>
</dbReference>
<dbReference type="EMBL" id="ML179079">
    <property type="protein sequence ID" value="THV02188.1"/>
    <property type="molecule type" value="Genomic_DNA"/>
</dbReference>
<dbReference type="PANTHER" id="PTHR15696">
    <property type="entry name" value="SMG-7 SUPPRESSOR WITH MORPHOLOGICAL EFFECT ON GENITALIA PROTEIN 7"/>
    <property type="match status" value="1"/>
</dbReference>
<evidence type="ECO:0000313" key="4">
    <source>
        <dbReference type="EMBL" id="THV02188.1"/>
    </source>
</evidence>
<protein>
    <recommendedName>
        <fullName evidence="6">Protein SMG7</fullName>
    </recommendedName>
</protein>
<reference evidence="4 5" key="1">
    <citation type="journal article" date="2019" name="Nat. Ecol. Evol.">
        <title>Megaphylogeny resolves global patterns of mushroom evolution.</title>
        <authorList>
            <person name="Varga T."/>
            <person name="Krizsan K."/>
            <person name="Foldi C."/>
            <person name="Dima B."/>
            <person name="Sanchez-Garcia M."/>
            <person name="Sanchez-Ramirez S."/>
            <person name="Szollosi G.J."/>
            <person name="Szarkandi J.G."/>
            <person name="Papp V."/>
            <person name="Albert L."/>
            <person name="Andreopoulos W."/>
            <person name="Angelini C."/>
            <person name="Antonin V."/>
            <person name="Barry K.W."/>
            <person name="Bougher N.L."/>
            <person name="Buchanan P."/>
            <person name="Buyck B."/>
            <person name="Bense V."/>
            <person name="Catcheside P."/>
            <person name="Chovatia M."/>
            <person name="Cooper J."/>
            <person name="Damon W."/>
            <person name="Desjardin D."/>
            <person name="Finy P."/>
            <person name="Geml J."/>
            <person name="Haridas S."/>
            <person name="Hughes K."/>
            <person name="Justo A."/>
            <person name="Karasinski D."/>
            <person name="Kautmanova I."/>
            <person name="Kiss B."/>
            <person name="Kocsube S."/>
            <person name="Kotiranta H."/>
            <person name="LaButti K.M."/>
            <person name="Lechner B.E."/>
            <person name="Liimatainen K."/>
            <person name="Lipzen A."/>
            <person name="Lukacs Z."/>
            <person name="Mihaltcheva S."/>
            <person name="Morgado L.N."/>
            <person name="Niskanen T."/>
            <person name="Noordeloos M.E."/>
            <person name="Ohm R.A."/>
            <person name="Ortiz-Santana B."/>
            <person name="Ovrebo C."/>
            <person name="Racz N."/>
            <person name="Riley R."/>
            <person name="Savchenko A."/>
            <person name="Shiryaev A."/>
            <person name="Soop K."/>
            <person name="Spirin V."/>
            <person name="Szebenyi C."/>
            <person name="Tomsovsky M."/>
            <person name="Tulloss R.E."/>
            <person name="Uehling J."/>
            <person name="Grigoriev I.V."/>
            <person name="Vagvolgyi C."/>
            <person name="Papp T."/>
            <person name="Martin F.M."/>
            <person name="Miettinen O."/>
            <person name="Hibbett D.S."/>
            <person name="Nagy L.G."/>
        </authorList>
    </citation>
    <scope>NUCLEOTIDE SEQUENCE [LARGE SCALE GENOMIC DNA]</scope>
    <source>
        <strain evidence="4 5">CBS 962.96</strain>
    </source>
</reference>
<dbReference type="InterPro" id="IPR018834">
    <property type="entry name" value="DNA/RNA-bd_Est1-type"/>
</dbReference>
<sequence length="1072" mass="119167">MSNQSPLDIVREAKERQAVLKELFKTKEPFDKDIDFPRKDLRRRYLNLLFVHPYAQESKDAETHLWMQTSYAFISEYKQRLASLDRIIQHQQQQQPQSRHGPHGPVEYRKLLQRFRQFLAEEEKFWTQFAIRFQQTFALEDVKPVLKTLKIITDDVDIIPEGEGPRHPRNQFQFPINDSSVSLVPSTVDQRESRIAILGKALVCLGDIARYRELYNEAGGRPRAGHEDAPPSGGRRSRSRRGGGGIDIPRPRNYEKAKLCYEQAKSLVPHEGNPSHQLAILANYSKDPFLAIFHYYRALCVRQRFDAALDNLNTTLQKELEVQVKRKKNGVTVPAEIAHVPKVRIDQLKDKLVVLHALWKLAREKNDGTTQDQASKACQEFEVLVSQRHLPEDFITQVIVVTQGALWTQRMLRQSPDHRNARHSGKHGSPSSTSAILPSSVVESRIFSHLLSLYRALLEVGIDALRDPPPMDVGGGDNGDLAQRIAVELRRMLPALRIASKWLRANFPYIMTDPEAAGFSDSDSNGKAKEKSEFTTSSISPKSVITIGFWNQYADFLRALSKIFPMSRLPTSVFPLKEDIEMKGWLPLKDTLEESFEVARTADEADNEPHKENDVHPNVMQLMRIRDLLEDGRAIVGLENSPLTLYGNQFVIKGVESDVQPIPSITDRNSVNGVDGRAHVSFTSKSKNGELRAKKGVQHIHSVVSSNVPINSATDDMDVWLEDTSKPDDDPVREAFEHLDYSEEEDEIVWNPKVSPVTSPVLPSPPGPHKPLTVNQPSRSPINAAIIPPTSPVAPLSMSPKRSVVPPPKQSSPNAPMRSTGTTGTTAEDLLNGFMRGIHATDQPRNPRKTSDPPAALPGSALLFGGDQAGNNIWSTSQDELKIPSSIPATGFVGHHPGHSFGSPGHHHSMSYSQDSSQPQSTWGSYNQMPQHHLSGSLSSTNFAAPPNPISPNALGSSQHRRAPSASVAAQLFPSRNAQNAGGLVGHFGYASPVPAPVQVELPHQMDPRSIFNAPYANMDLHPQQQSPHHGNFYDSNVSLNAANQGLHSPHMLPESRAGQMFMPPSFWGKVG</sequence>
<dbReference type="SUPFAM" id="SSF48452">
    <property type="entry name" value="TPR-like"/>
    <property type="match status" value="1"/>
</dbReference>
<organism evidence="4 5">
    <name type="scientific">Dendrothele bispora (strain CBS 962.96)</name>
    <dbReference type="NCBI Taxonomy" id="1314807"/>
    <lineage>
        <taxon>Eukaryota</taxon>
        <taxon>Fungi</taxon>
        <taxon>Dikarya</taxon>
        <taxon>Basidiomycota</taxon>
        <taxon>Agaricomycotina</taxon>
        <taxon>Agaricomycetes</taxon>
        <taxon>Agaricomycetidae</taxon>
        <taxon>Agaricales</taxon>
        <taxon>Agaricales incertae sedis</taxon>
        <taxon>Dendrothele</taxon>
    </lineage>
</organism>
<feature type="compositionally biased region" description="Low complexity" evidence="1">
    <location>
        <begin position="891"/>
        <end position="904"/>
    </location>
</feature>
<accession>A0A4S8MHN0</accession>
<evidence type="ECO:0000259" key="3">
    <source>
        <dbReference type="Pfam" id="PF10374"/>
    </source>
</evidence>
<dbReference type="Proteomes" id="UP000297245">
    <property type="component" value="Unassembled WGS sequence"/>
</dbReference>
<dbReference type="OrthoDB" id="69928at2759"/>